<keyword evidence="6 11" id="KW-0479">Metal-binding</keyword>
<dbReference type="InterPro" id="IPR005130">
    <property type="entry name" value="Ser_deHydtase-like_asu"/>
</dbReference>
<dbReference type="HOGENOM" id="CLU_022305_3_2_11"/>
<name>D0WEY7_SLAES</name>
<comment type="cofactor">
    <cofactor evidence="1 11">
        <name>[4Fe-4S] cluster</name>
        <dbReference type="ChEBI" id="CHEBI:49883"/>
    </cofactor>
</comment>
<sequence>MPAGCARNAQSGIEPRLGRGKEPYVKIISIRDVIGPIMIGPSSSHTAGALRIALMCRRLLSGTPVAADFKLYGSFAQTHDGHGTDKALVAGMLGMAPDDERIRDSFDCAQAAGLAFTLTPRAADHVDHPNTVDIDVIDDTGAHVSVRGESIGGGAAVITRINGVDVRLTGEFHSVVIRQTDAKGVLAHIASIISACDINIATTRLFREKKGDTAYTIMQTDDEIPAGIADALLVHPDIHDVRIVKSDRASDAIPPEHANGPGTGFGADMTAEEAAAAFDEIDFANGRELLAYCEREGIRISEAICRRERCLLAADGIAVDDTRNYLMGALEIMHASATTPIAAPRESIGGLLGGEAQKLDALTTGPLDPLMAKATTYAMAALETNASMGRIVAAPTAGACGVIPGVLLACQDVYGFTDEQLRDALANAAAIGYLITRNASVSGAEGGCQAEVGSASAMAASAVAELFGGTPRQCLDAAGNASMGLMGLVCDPIAGLVEVPCQKRNATGAANALVSAQIALAGIGNFVNFDETIDAQRRVGASLPFELRESALGGIAATPTACSFCAGCK</sequence>
<dbReference type="Gene3D" id="3.30.1330.90">
    <property type="entry name" value="D-3-phosphoglycerate dehydrogenase, domain 3"/>
    <property type="match status" value="1"/>
</dbReference>
<evidence type="ECO:0000313" key="14">
    <source>
        <dbReference type="EMBL" id="EEZ62275.1"/>
    </source>
</evidence>
<dbReference type="Pfam" id="PF03313">
    <property type="entry name" value="SDH_alpha"/>
    <property type="match status" value="1"/>
</dbReference>
<evidence type="ECO:0000313" key="15">
    <source>
        <dbReference type="Proteomes" id="UP000006001"/>
    </source>
</evidence>
<evidence type="ECO:0000256" key="11">
    <source>
        <dbReference type="RuleBase" id="RU366059"/>
    </source>
</evidence>
<comment type="caution">
    <text evidence="14">The sequence shown here is derived from an EMBL/GenBank/DDBJ whole genome shotgun (WGS) entry which is preliminary data.</text>
</comment>
<evidence type="ECO:0000256" key="6">
    <source>
        <dbReference type="ARBA" id="ARBA00022723"/>
    </source>
</evidence>
<dbReference type="InterPro" id="IPR005131">
    <property type="entry name" value="Ser_deHydtase_bsu"/>
</dbReference>
<dbReference type="NCBIfam" id="TIGR00719">
    <property type="entry name" value="sda_beta"/>
    <property type="match status" value="1"/>
</dbReference>
<gene>
    <name evidence="14" type="primary">sdaAA</name>
    <name evidence="14" type="ORF">HMPREF0762_00373</name>
</gene>
<evidence type="ECO:0000256" key="9">
    <source>
        <dbReference type="ARBA" id="ARBA00023239"/>
    </source>
</evidence>
<evidence type="ECO:0000256" key="8">
    <source>
        <dbReference type="ARBA" id="ARBA00023014"/>
    </source>
</evidence>
<evidence type="ECO:0000256" key="5">
    <source>
        <dbReference type="ARBA" id="ARBA00022485"/>
    </source>
</evidence>
<dbReference type="Proteomes" id="UP000006001">
    <property type="component" value="Unassembled WGS sequence"/>
</dbReference>
<protein>
    <recommendedName>
        <fullName evidence="11">L-serine dehydratase</fullName>
        <ecNumber evidence="11">4.3.1.17</ecNumber>
    </recommendedName>
</protein>
<dbReference type="InterPro" id="IPR029009">
    <property type="entry name" value="ASB_dom_sf"/>
</dbReference>
<keyword evidence="15" id="KW-1185">Reference proteome</keyword>
<dbReference type="AlphaFoldDB" id="D0WEY7"/>
<dbReference type="SUPFAM" id="SSF55021">
    <property type="entry name" value="ACT-like"/>
    <property type="match status" value="1"/>
</dbReference>
<dbReference type="InterPro" id="IPR045865">
    <property type="entry name" value="ACT-like_dom_sf"/>
</dbReference>
<keyword evidence="7 11" id="KW-0408">Iron</keyword>
<comment type="catalytic activity">
    <reaction evidence="10 11">
        <text>L-serine = pyruvate + NH4(+)</text>
        <dbReference type="Rhea" id="RHEA:19169"/>
        <dbReference type="ChEBI" id="CHEBI:15361"/>
        <dbReference type="ChEBI" id="CHEBI:28938"/>
        <dbReference type="ChEBI" id="CHEBI:33384"/>
        <dbReference type="EC" id="4.3.1.17"/>
    </reaction>
</comment>
<dbReference type="GO" id="GO:0003941">
    <property type="term" value="F:L-serine ammonia-lyase activity"/>
    <property type="evidence" value="ECO:0007669"/>
    <property type="project" value="UniProtKB-UniRule"/>
</dbReference>
<evidence type="ECO:0000259" key="13">
    <source>
        <dbReference type="Pfam" id="PF03315"/>
    </source>
</evidence>
<dbReference type="InterPro" id="IPR004643">
    <property type="entry name" value="Fe-S_L-Ser_bsu"/>
</dbReference>
<evidence type="ECO:0000256" key="10">
    <source>
        <dbReference type="ARBA" id="ARBA00049406"/>
    </source>
</evidence>
<evidence type="ECO:0000256" key="1">
    <source>
        <dbReference type="ARBA" id="ARBA00001966"/>
    </source>
</evidence>
<keyword evidence="5 11" id="KW-0004">4Fe-4S</keyword>
<dbReference type="GO" id="GO:0046872">
    <property type="term" value="F:metal ion binding"/>
    <property type="evidence" value="ECO:0007669"/>
    <property type="project" value="UniProtKB-KW"/>
</dbReference>
<dbReference type="SUPFAM" id="SSF143548">
    <property type="entry name" value="Serine metabolism enzymes domain"/>
    <property type="match status" value="1"/>
</dbReference>
<dbReference type="NCBIfam" id="TIGR00718">
    <property type="entry name" value="sda_alpha"/>
    <property type="match status" value="1"/>
</dbReference>
<evidence type="ECO:0000256" key="2">
    <source>
        <dbReference type="ARBA" id="ARBA00004742"/>
    </source>
</evidence>
<evidence type="ECO:0000259" key="12">
    <source>
        <dbReference type="Pfam" id="PF03313"/>
    </source>
</evidence>
<dbReference type="InterPro" id="IPR004642">
    <property type="entry name" value="Ser_deHydtase_asu"/>
</dbReference>
<evidence type="ECO:0000256" key="7">
    <source>
        <dbReference type="ARBA" id="ARBA00023004"/>
    </source>
</evidence>
<dbReference type="EMBL" id="ACUX02000004">
    <property type="protein sequence ID" value="EEZ62275.1"/>
    <property type="molecule type" value="Genomic_DNA"/>
</dbReference>
<keyword evidence="8 11" id="KW-0411">Iron-sulfur</keyword>
<dbReference type="GO" id="GO:0051539">
    <property type="term" value="F:4 iron, 4 sulfur cluster binding"/>
    <property type="evidence" value="ECO:0007669"/>
    <property type="project" value="UniProtKB-UniRule"/>
</dbReference>
<keyword evidence="4 11" id="KW-0312">Gluconeogenesis</keyword>
<feature type="domain" description="Serine dehydratase-like alpha subunit" evidence="12">
    <location>
        <begin position="296"/>
        <end position="556"/>
    </location>
</feature>
<feature type="domain" description="Serine dehydratase beta chain" evidence="13">
    <location>
        <begin position="37"/>
        <end position="110"/>
    </location>
</feature>
<evidence type="ECO:0000256" key="3">
    <source>
        <dbReference type="ARBA" id="ARBA00008636"/>
    </source>
</evidence>
<dbReference type="InterPro" id="IPR051318">
    <property type="entry name" value="Fe-S_L-Ser"/>
</dbReference>
<proteinExistence type="inferred from homology"/>
<comment type="pathway">
    <text evidence="2">Carbohydrate biosynthesis; gluconeogenesis.</text>
</comment>
<dbReference type="EC" id="4.3.1.17" evidence="11"/>
<dbReference type="STRING" id="649764.HMPREF0762_00373"/>
<comment type="similarity">
    <text evidence="3 11">Belongs to the iron-sulfur dependent L-serine dehydratase family.</text>
</comment>
<organism evidence="14 15">
    <name type="scientific">Slackia exigua (strain ATCC 700122 / DSM 15923 / CIP 105133 / JCM 11022 / KCTC 5966 / S-7)</name>
    <dbReference type="NCBI Taxonomy" id="649764"/>
    <lineage>
        <taxon>Bacteria</taxon>
        <taxon>Bacillati</taxon>
        <taxon>Actinomycetota</taxon>
        <taxon>Coriobacteriia</taxon>
        <taxon>Eggerthellales</taxon>
        <taxon>Eggerthellaceae</taxon>
        <taxon>Slackia</taxon>
    </lineage>
</organism>
<dbReference type="Pfam" id="PF03315">
    <property type="entry name" value="SDH_beta"/>
    <property type="match status" value="1"/>
</dbReference>
<dbReference type="PANTHER" id="PTHR30182:SF1">
    <property type="entry name" value="L-SERINE DEHYDRATASE 1"/>
    <property type="match status" value="1"/>
</dbReference>
<dbReference type="Gene3D" id="3.30.70.260">
    <property type="match status" value="1"/>
</dbReference>
<dbReference type="PANTHER" id="PTHR30182">
    <property type="entry name" value="L-SERINE DEHYDRATASE"/>
    <property type="match status" value="1"/>
</dbReference>
<keyword evidence="9 11" id="KW-0456">Lyase</keyword>
<dbReference type="GO" id="GO:0006094">
    <property type="term" value="P:gluconeogenesis"/>
    <property type="evidence" value="ECO:0007669"/>
    <property type="project" value="UniProtKB-KW"/>
</dbReference>
<dbReference type="eggNOG" id="COG1760">
    <property type="taxonomic scope" value="Bacteria"/>
</dbReference>
<reference evidence="14" key="1">
    <citation type="submission" date="2009-10" db="EMBL/GenBank/DDBJ databases">
        <authorList>
            <person name="Weinstock G."/>
            <person name="Sodergren E."/>
            <person name="Clifton S."/>
            <person name="Fulton L."/>
            <person name="Fulton B."/>
            <person name="Courtney L."/>
            <person name="Fronick C."/>
            <person name="Harrison M."/>
            <person name="Strong C."/>
            <person name="Farmer C."/>
            <person name="Delahaunty K."/>
            <person name="Markovic C."/>
            <person name="Hall O."/>
            <person name="Minx P."/>
            <person name="Tomlinson C."/>
            <person name="Mitreva M."/>
            <person name="Nelson J."/>
            <person name="Hou S."/>
            <person name="Wollam A."/>
            <person name="Pepin K.H."/>
            <person name="Johnson M."/>
            <person name="Bhonagiri V."/>
            <person name="Nash W.E."/>
            <person name="Warren W."/>
            <person name="Chinwalla A."/>
            <person name="Mardis E.R."/>
            <person name="Wilson R.K."/>
        </authorList>
    </citation>
    <scope>NUCLEOTIDE SEQUENCE [LARGE SCALE GENOMIC DNA]</scope>
    <source>
        <strain evidence="14">ATCC 700122</strain>
    </source>
</reference>
<accession>D0WEY7</accession>
<evidence type="ECO:0000256" key="4">
    <source>
        <dbReference type="ARBA" id="ARBA00022432"/>
    </source>
</evidence>